<evidence type="ECO:0000313" key="3">
    <source>
        <dbReference type="Proteomes" id="UP000886653"/>
    </source>
</evidence>
<evidence type="ECO:0000256" key="1">
    <source>
        <dbReference type="SAM" id="Phobius"/>
    </source>
</evidence>
<sequence>MLSSRVSPAVASPTLEDASFVPRSSKRNGIHFGSEALPIPSYSPTVIVAPTLTYQSEVSLPLSPPATSSNASAFNDRLPSDFDVKRLPAQNQMNTAMSCRVLDVNGESLEFSQLLDRKYRTIVIFIRNFRCAFCQAYIENLSTIINHQEERGVVSSAGIKVVIIGLGSHNLIRKYRALFDCPYPIYSDASASNKLYRALGMTRRSIESGPEASKGDYLNHLSPLQLMKYGIKNCLRLPAFISSGDLKQLGGELIFEPVPVRKTSRVAFKVMALPDPTNSVSRPLQETNLSGKVSLSLNKSLTFNVDKGDLSRPHLPEDHRERMRSPKVEIHCKYVHRMSNLGFGRFIHLLVFLHSGGFLVIWILSPYLLLSMKKLYNSTFCSQLRMYIFISCKHLVT</sequence>
<keyword evidence="1" id="KW-0472">Membrane</keyword>
<dbReference type="EMBL" id="MU167279">
    <property type="protein sequence ID" value="KAG0145285.1"/>
    <property type="molecule type" value="Genomic_DNA"/>
</dbReference>
<dbReference type="PANTHER" id="PTHR28630:SF3">
    <property type="entry name" value="PEROXIREDOXIN-LIKE 2C"/>
    <property type="match status" value="1"/>
</dbReference>
<accession>A0A9P6TB44</accession>
<evidence type="ECO:0000313" key="2">
    <source>
        <dbReference type="EMBL" id="KAG0145285.1"/>
    </source>
</evidence>
<keyword evidence="3" id="KW-1185">Reference proteome</keyword>
<keyword evidence="1" id="KW-0812">Transmembrane</keyword>
<dbReference type="InterPro" id="IPR036249">
    <property type="entry name" value="Thioredoxin-like_sf"/>
</dbReference>
<dbReference type="OrthoDB" id="40334at2759"/>
<keyword evidence="1" id="KW-1133">Transmembrane helix</keyword>
<dbReference type="Pfam" id="PF13911">
    <property type="entry name" value="AhpC-TSA_2"/>
    <property type="match status" value="1"/>
</dbReference>
<dbReference type="InterPro" id="IPR032801">
    <property type="entry name" value="PXL2A/B/C"/>
</dbReference>
<dbReference type="CDD" id="cd02970">
    <property type="entry name" value="PRX_like2"/>
    <property type="match status" value="1"/>
</dbReference>
<dbReference type="SUPFAM" id="SSF52833">
    <property type="entry name" value="Thioredoxin-like"/>
    <property type="match status" value="1"/>
</dbReference>
<dbReference type="AlphaFoldDB" id="A0A9P6TB44"/>
<reference evidence="2" key="1">
    <citation type="submission" date="2013-11" db="EMBL/GenBank/DDBJ databases">
        <title>Genome sequence of the fusiform rust pathogen reveals effectors for host alternation and coevolution with pine.</title>
        <authorList>
            <consortium name="DOE Joint Genome Institute"/>
            <person name="Smith K."/>
            <person name="Pendleton A."/>
            <person name="Kubisiak T."/>
            <person name="Anderson C."/>
            <person name="Salamov A."/>
            <person name="Aerts A."/>
            <person name="Riley R."/>
            <person name="Clum A."/>
            <person name="Lindquist E."/>
            <person name="Ence D."/>
            <person name="Campbell M."/>
            <person name="Kronenberg Z."/>
            <person name="Feau N."/>
            <person name="Dhillon B."/>
            <person name="Hamelin R."/>
            <person name="Burleigh J."/>
            <person name="Smith J."/>
            <person name="Yandell M."/>
            <person name="Nelson C."/>
            <person name="Grigoriev I."/>
            <person name="Davis J."/>
        </authorList>
    </citation>
    <scope>NUCLEOTIDE SEQUENCE</scope>
    <source>
        <strain evidence="2">G11</strain>
    </source>
</reference>
<comment type="caution">
    <text evidence="2">The sequence shown here is derived from an EMBL/GenBank/DDBJ whole genome shotgun (WGS) entry which is preliminary data.</text>
</comment>
<gene>
    <name evidence="2" type="ORF">CROQUDRAFT_723512</name>
</gene>
<dbReference type="Proteomes" id="UP000886653">
    <property type="component" value="Unassembled WGS sequence"/>
</dbReference>
<dbReference type="PANTHER" id="PTHR28630">
    <property type="match status" value="1"/>
</dbReference>
<name>A0A9P6TB44_9BASI</name>
<dbReference type="Gene3D" id="3.40.30.10">
    <property type="entry name" value="Glutaredoxin"/>
    <property type="match status" value="1"/>
</dbReference>
<proteinExistence type="predicted"/>
<organism evidence="2 3">
    <name type="scientific">Cronartium quercuum f. sp. fusiforme G11</name>
    <dbReference type="NCBI Taxonomy" id="708437"/>
    <lineage>
        <taxon>Eukaryota</taxon>
        <taxon>Fungi</taxon>
        <taxon>Dikarya</taxon>
        <taxon>Basidiomycota</taxon>
        <taxon>Pucciniomycotina</taxon>
        <taxon>Pucciniomycetes</taxon>
        <taxon>Pucciniales</taxon>
        <taxon>Coleosporiaceae</taxon>
        <taxon>Cronartium</taxon>
    </lineage>
</organism>
<protein>
    <submittedName>
        <fullName evidence="2">Uncharacterized protein</fullName>
    </submittedName>
</protein>
<feature type="transmembrane region" description="Helical" evidence="1">
    <location>
        <begin position="346"/>
        <end position="370"/>
    </location>
</feature>